<proteinExistence type="predicted"/>
<sequence length="72" mass="8223">AEYKRRRSIRHGFERLSAIVPGAEGKAQAERVVLQKAIYHIHEQLKEREALIRALEARGETVDPALKTGYLQ</sequence>
<feature type="non-terminal residue" evidence="2">
    <location>
        <position position="1"/>
    </location>
</feature>
<dbReference type="EMBL" id="JAULSN010000009">
    <property type="protein sequence ID" value="KAK3364907.1"/>
    <property type="molecule type" value="Genomic_DNA"/>
</dbReference>
<organism evidence="2 3">
    <name type="scientific">Lasiosphaeria ovina</name>
    <dbReference type="NCBI Taxonomy" id="92902"/>
    <lineage>
        <taxon>Eukaryota</taxon>
        <taxon>Fungi</taxon>
        <taxon>Dikarya</taxon>
        <taxon>Ascomycota</taxon>
        <taxon>Pezizomycotina</taxon>
        <taxon>Sordariomycetes</taxon>
        <taxon>Sordariomycetidae</taxon>
        <taxon>Sordariales</taxon>
        <taxon>Lasiosphaeriaceae</taxon>
        <taxon>Lasiosphaeria</taxon>
    </lineage>
</organism>
<feature type="domain" description="BHLH" evidence="1">
    <location>
        <begin position="1"/>
        <end position="44"/>
    </location>
</feature>
<evidence type="ECO:0000313" key="2">
    <source>
        <dbReference type="EMBL" id="KAK3364907.1"/>
    </source>
</evidence>
<dbReference type="InterPro" id="IPR011598">
    <property type="entry name" value="bHLH_dom"/>
</dbReference>
<dbReference type="InterPro" id="IPR036638">
    <property type="entry name" value="HLH_DNA-bd_sf"/>
</dbReference>
<dbReference type="Gene3D" id="4.10.280.10">
    <property type="entry name" value="Helix-loop-helix DNA-binding domain"/>
    <property type="match status" value="1"/>
</dbReference>
<dbReference type="SUPFAM" id="SSF47459">
    <property type="entry name" value="HLH, helix-loop-helix DNA-binding domain"/>
    <property type="match status" value="1"/>
</dbReference>
<accession>A0AAE0JVT0</accession>
<reference evidence="2" key="2">
    <citation type="submission" date="2023-06" db="EMBL/GenBank/DDBJ databases">
        <authorList>
            <consortium name="Lawrence Berkeley National Laboratory"/>
            <person name="Haridas S."/>
            <person name="Hensen N."/>
            <person name="Bonometti L."/>
            <person name="Westerberg I."/>
            <person name="Brannstrom I.O."/>
            <person name="Guillou S."/>
            <person name="Cros-Aarteil S."/>
            <person name="Calhoun S."/>
            <person name="Kuo A."/>
            <person name="Mondo S."/>
            <person name="Pangilinan J."/>
            <person name="Riley R."/>
            <person name="Labutti K."/>
            <person name="Andreopoulos B."/>
            <person name="Lipzen A."/>
            <person name="Chen C."/>
            <person name="Yanf M."/>
            <person name="Daum C."/>
            <person name="Ng V."/>
            <person name="Clum A."/>
            <person name="Steindorff A."/>
            <person name="Ohm R."/>
            <person name="Martin F."/>
            <person name="Silar P."/>
            <person name="Natvig D."/>
            <person name="Lalanne C."/>
            <person name="Gautier V."/>
            <person name="Ament-Velasquez S.L."/>
            <person name="Kruys A."/>
            <person name="Hutchinson M.I."/>
            <person name="Powell A.J."/>
            <person name="Barry K."/>
            <person name="Miller A.N."/>
            <person name="Grigoriev I.V."/>
            <person name="Debuchy R."/>
            <person name="Gladieux P."/>
            <person name="Thoren M.H."/>
            <person name="Johannesson H."/>
        </authorList>
    </citation>
    <scope>NUCLEOTIDE SEQUENCE</scope>
    <source>
        <strain evidence="2">CBS 958.72</strain>
    </source>
</reference>
<dbReference type="PROSITE" id="PS50888">
    <property type="entry name" value="BHLH"/>
    <property type="match status" value="1"/>
</dbReference>
<dbReference type="Proteomes" id="UP001287356">
    <property type="component" value="Unassembled WGS sequence"/>
</dbReference>
<evidence type="ECO:0000259" key="1">
    <source>
        <dbReference type="PROSITE" id="PS50888"/>
    </source>
</evidence>
<evidence type="ECO:0000313" key="3">
    <source>
        <dbReference type="Proteomes" id="UP001287356"/>
    </source>
</evidence>
<dbReference type="GO" id="GO:0046983">
    <property type="term" value="F:protein dimerization activity"/>
    <property type="evidence" value="ECO:0007669"/>
    <property type="project" value="InterPro"/>
</dbReference>
<comment type="caution">
    <text evidence="2">The sequence shown here is derived from an EMBL/GenBank/DDBJ whole genome shotgun (WGS) entry which is preliminary data.</text>
</comment>
<dbReference type="AlphaFoldDB" id="A0AAE0JVT0"/>
<dbReference type="Pfam" id="PF00010">
    <property type="entry name" value="HLH"/>
    <property type="match status" value="1"/>
</dbReference>
<keyword evidence="3" id="KW-1185">Reference proteome</keyword>
<name>A0AAE0JVT0_9PEZI</name>
<gene>
    <name evidence="2" type="ORF">B0T24DRAFT_537283</name>
</gene>
<protein>
    <recommendedName>
        <fullName evidence="1">BHLH domain-containing protein</fullName>
    </recommendedName>
</protein>
<reference evidence="2" key="1">
    <citation type="journal article" date="2023" name="Mol. Phylogenet. Evol.">
        <title>Genome-scale phylogeny and comparative genomics of the fungal order Sordariales.</title>
        <authorList>
            <person name="Hensen N."/>
            <person name="Bonometti L."/>
            <person name="Westerberg I."/>
            <person name="Brannstrom I.O."/>
            <person name="Guillou S."/>
            <person name="Cros-Aarteil S."/>
            <person name="Calhoun S."/>
            <person name="Haridas S."/>
            <person name="Kuo A."/>
            <person name="Mondo S."/>
            <person name="Pangilinan J."/>
            <person name="Riley R."/>
            <person name="LaButti K."/>
            <person name="Andreopoulos B."/>
            <person name="Lipzen A."/>
            <person name="Chen C."/>
            <person name="Yan M."/>
            <person name="Daum C."/>
            <person name="Ng V."/>
            <person name="Clum A."/>
            <person name="Steindorff A."/>
            <person name="Ohm R.A."/>
            <person name="Martin F."/>
            <person name="Silar P."/>
            <person name="Natvig D.O."/>
            <person name="Lalanne C."/>
            <person name="Gautier V."/>
            <person name="Ament-Velasquez S.L."/>
            <person name="Kruys A."/>
            <person name="Hutchinson M.I."/>
            <person name="Powell A.J."/>
            <person name="Barry K."/>
            <person name="Miller A.N."/>
            <person name="Grigoriev I.V."/>
            <person name="Debuchy R."/>
            <person name="Gladieux P."/>
            <person name="Hiltunen Thoren M."/>
            <person name="Johannesson H."/>
        </authorList>
    </citation>
    <scope>NUCLEOTIDE SEQUENCE</scope>
    <source>
        <strain evidence="2">CBS 958.72</strain>
    </source>
</reference>